<dbReference type="PROSITE" id="PS00061">
    <property type="entry name" value="ADH_SHORT"/>
    <property type="match status" value="1"/>
</dbReference>
<evidence type="ECO:0000313" key="4">
    <source>
        <dbReference type="EMBL" id="SIR10333.1"/>
    </source>
</evidence>
<dbReference type="InterPro" id="IPR020904">
    <property type="entry name" value="Sc_DH/Rdtase_CS"/>
</dbReference>
<proteinExistence type="inferred from homology"/>
<dbReference type="PRINTS" id="PR00081">
    <property type="entry name" value="GDHRDH"/>
</dbReference>
<gene>
    <name evidence="4" type="ORF">SAMN05444858_106173</name>
</gene>
<evidence type="ECO:0000256" key="1">
    <source>
        <dbReference type="ARBA" id="ARBA00006484"/>
    </source>
</evidence>
<keyword evidence="5" id="KW-1185">Reference proteome</keyword>
<accession>A0A1N6Y6X9</accession>
<dbReference type="Pfam" id="PF13561">
    <property type="entry name" value="adh_short_C2"/>
    <property type="match status" value="1"/>
</dbReference>
<dbReference type="NCBIfam" id="NF005559">
    <property type="entry name" value="PRK07231.1"/>
    <property type="match status" value="1"/>
</dbReference>
<dbReference type="OrthoDB" id="517007at2"/>
<keyword evidence="2" id="KW-0560">Oxidoreductase</keyword>
<dbReference type="PANTHER" id="PTHR42760">
    <property type="entry name" value="SHORT-CHAIN DEHYDROGENASES/REDUCTASES FAMILY MEMBER"/>
    <property type="match status" value="1"/>
</dbReference>
<dbReference type="AlphaFoldDB" id="A0A1N6Y6X9"/>
<dbReference type="PRINTS" id="PR00080">
    <property type="entry name" value="SDRFAMILY"/>
</dbReference>
<feature type="domain" description="Ketoreductase" evidence="3">
    <location>
        <begin position="9"/>
        <end position="179"/>
    </location>
</feature>
<sequence length="249" mass="25474">MGELIFAGNVALVTGAGTGIGAAIAELLAQRGAKVALLGRREAPLRAVADGIGANGGEALVLPTDVTDPEALRRAVQATVDRFGGLHHAVNNAGVSSENHDLPDLPVDVWDSTLAANLSSLYYSMKAELPAIAACGGGAVVNVSSVFADRGLPQRAAYSASKHGSRGLTRSAARDWAARNIRINELQPGVIDTPMLDAGEGEVEHIAANIPAKRLGAPREIATAVAFLLSDDASYVTGAHLAVDGGFLA</sequence>
<dbReference type="SUPFAM" id="SSF51735">
    <property type="entry name" value="NAD(P)-binding Rossmann-fold domains"/>
    <property type="match status" value="1"/>
</dbReference>
<organism evidence="4 5">
    <name type="scientific">Micromonospora avicenniae</name>
    <dbReference type="NCBI Taxonomy" id="1198245"/>
    <lineage>
        <taxon>Bacteria</taxon>
        <taxon>Bacillati</taxon>
        <taxon>Actinomycetota</taxon>
        <taxon>Actinomycetes</taxon>
        <taxon>Micromonosporales</taxon>
        <taxon>Micromonosporaceae</taxon>
        <taxon>Micromonospora</taxon>
    </lineage>
</organism>
<dbReference type="InterPro" id="IPR036291">
    <property type="entry name" value="NAD(P)-bd_dom_sf"/>
</dbReference>
<dbReference type="SMART" id="SM00822">
    <property type="entry name" value="PKS_KR"/>
    <property type="match status" value="1"/>
</dbReference>
<reference evidence="4 5" key="1">
    <citation type="submission" date="2017-01" db="EMBL/GenBank/DDBJ databases">
        <authorList>
            <person name="Mah S.A."/>
            <person name="Swanson W.J."/>
            <person name="Moy G.W."/>
            <person name="Vacquier V.D."/>
        </authorList>
    </citation>
    <scope>NUCLEOTIDE SEQUENCE [LARGE SCALE GENOMIC DNA]</scope>
    <source>
        <strain evidence="4 5">DSM 45758</strain>
    </source>
</reference>
<dbReference type="InterPro" id="IPR002347">
    <property type="entry name" value="SDR_fam"/>
</dbReference>
<dbReference type="Proteomes" id="UP000186004">
    <property type="component" value="Unassembled WGS sequence"/>
</dbReference>
<dbReference type="FunFam" id="3.40.50.720:FF:000084">
    <property type="entry name" value="Short-chain dehydrogenase reductase"/>
    <property type="match status" value="1"/>
</dbReference>
<dbReference type="RefSeq" id="WP_076470448.1">
    <property type="nucleotide sequence ID" value="NZ_FTNF01000006.1"/>
</dbReference>
<dbReference type="Gene3D" id="3.40.50.720">
    <property type="entry name" value="NAD(P)-binding Rossmann-like Domain"/>
    <property type="match status" value="1"/>
</dbReference>
<dbReference type="STRING" id="1198245.SAMN05444858_106173"/>
<dbReference type="GO" id="GO:0016616">
    <property type="term" value="F:oxidoreductase activity, acting on the CH-OH group of donors, NAD or NADP as acceptor"/>
    <property type="evidence" value="ECO:0007669"/>
    <property type="project" value="TreeGrafter"/>
</dbReference>
<comment type="similarity">
    <text evidence="1">Belongs to the short-chain dehydrogenases/reductases (SDR) family.</text>
</comment>
<evidence type="ECO:0000259" key="3">
    <source>
        <dbReference type="SMART" id="SM00822"/>
    </source>
</evidence>
<dbReference type="EMBL" id="FTNF01000006">
    <property type="protein sequence ID" value="SIR10333.1"/>
    <property type="molecule type" value="Genomic_DNA"/>
</dbReference>
<name>A0A1N6Y6X9_9ACTN</name>
<dbReference type="InterPro" id="IPR057326">
    <property type="entry name" value="KR_dom"/>
</dbReference>
<dbReference type="PANTHER" id="PTHR42760:SF133">
    <property type="entry name" value="3-OXOACYL-[ACYL-CARRIER-PROTEIN] REDUCTASE"/>
    <property type="match status" value="1"/>
</dbReference>
<evidence type="ECO:0000313" key="5">
    <source>
        <dbReference type="Proteomes" id="UP000186004"/>
    </source>
</evidence>
<protein>
    <submittedName>
        <fullName evidence="4">NAD(P)-dependent dehydrogenase, short-chain alcohol dehydrogenase family</fullName>
    </submittedName>
</protein>
<evidence type="ECO:0000256" key="2">
    <source>
        <dbReference type="ARBA" id="ARBA00023002"/>
    </source>
</evidence>